<evidence type="ECO:0000313" key="4">
    <source>
        <dbReference type="Proteomes" id="UP000319804"/>
    </source>
</evidence>
<evidence type="ECO:0008006" key="5">
    <source>
        <dbReference type="Google" id="ProtNLM"/>
    </source>
</evidence>
<proteinExistence type="predicted"/>
<evidence type="ECO:0000256" key="2">
    <source>
        <dbReference type="SAM" id="Phobius"/>
    </source>
</evidence>
<dbReference type="InterPro" id="IPR046291">
    <property type="entry name" value="DUF6328"/>
</dbReference>
<feature type="transmembrane region" description="Helical" evidence="2">
    <location>
        <begin position="135"/>
        <end position="164"/>
    </location>
</feature>
<sequence>MSPDASERAVEAVDDLVDGRDETPNERADRNWTEVLQELRVMQTGTQILAGLLLALAFQPAFADLSTGQRVFSLVLLVLAMLSAIVALAPVALHRALFGRREKRTVVFYGHAALVVALATVAALLVGVVDIVFDVVIGGAAAVIVAVVAIVLVAVLWLVIPLILRAKGADA</sequence>
<feature type="transmembrane region" description="Helical" evidence="2">
    <location>
        <begin position="71"/>
        <end position="94"/>
    </location>
</feature>
<feature type="region of interest" description="Disordered" evidence="1">
    <location>
        <begin position="1"/>
        <end position="26"/>
    </location>
</feature>
<name>A0A543L0E7_9MICO</name>
<protein>
    <recommendedName>
        <fullName evidence="5">Sodium:proton antiporter</fullName>
    </recommendedName>
</protein>
<keyword evidence="2" id="KW-1133">Transmembrane helix</keyword>
<keyword evidence="4" id="KW-1185">Reference proteome</keyword>
<dbReference type="OrthoDB" id="3625784at2"/>
<keyword evidence="2" id="KW-0812">Transmembrane</keyword>
<accession>A0A543L0E7</accession>
<dbReference type="AlphaFoldDB" id="A0A543L0E7"/>
<organism evidence="3 4">
    <name type="scientific">Microbacterium lacticum</name>
    <dbReference type="NCBI Taxonomy" id="33885"/>
    <lineage>
        <taxon>Bacteria</taxon>
        <taxon>Bacillati</taxon>
        <taxon>Actinomycetota</taxon>
        <taxon>Actinomycetes</taxon>
        <taxon>Micrococcales</taxon>
        <taxon>Microbacteriaceae</taxon>
        <taxon>Microbacterium</taxon>
    </lineage>
</organism>
<dbReference type="EMBL" id="VFPS01000001">
    <property type="protein sequence ID" value="TQN00787.1"/>
    <property type="molecule type" value="Genomic_DNA"/>
</dbReference>
<reference evidence="3 4" key="1">
    <citation type="submission" date="2019-06" db="EMBL/GenBank/DDBJ databases">
        <title>Sequencing the genomes of 1000 actinobacteria strains.</title>
        <authorList>
            <person name="Klenk H.-P."/>
        </authorList>
    </citation>
    <scope>NUCLEOTIDE SEQUENCE [LARGE SCALE GENOMIC DNA]</scope>
    <source>
        <strain evidence="3 4">DSM 20427</strain>
    </source>
</reference>
<feature type="transmembrane region" description="Helical" evidence="2">
    <location>
        <begin position="48"/>
        <end position="65"/>
    </location>
</feature>
<keyword evidence="2" id="KW-0472">Membrane</keyword>
<dbReference type="Pfam" id="PF19853">
    <property type="entry name" value="DUF6328"/>
    <property type="match status" value="1"/>
</dbReference>
<feature type="transmembrane region" description="Helical" evidence="2">
    <location>
        <begin position="106"/>
        <end position="129"/>
    </location>
</feature>
<comment type="caution">
    <text evidence="3">The sequence shown here is derived from an EMBL/GenBank/DDBJ whole genome shotgun (WGS) entry which is preliminary data.</text>
</comment>
<dbReference type="Proteomes" id="UP000319804">
    <property type="component" value="Unassembled WGS sequence"/>
</dbReference>
<gene>
    <name evidence="3" type="ORF">FHX68_0907</name>
</gene>
<evidence type="ECO:0000313" key="3">
    <source>
        <dbReference type="EMBL" id="TQN00787.1"/>
    </source>
</evidence>
<evidence type="ECO:0000256" key="1">
    <source>
        <dbReference type="SAM" id="MobiDB-lite"/>
    </source>
</evidence>
<dbReference type="RefSeq" id="WP_141379218.1">
    <property type="nucleotide sequence ID" value="NZ_BJNA01000004.1"/>
</dbReference>